<dbReference type="InterPro" id="IPR029058">
    <property type="entry name" value="AB_hydrolase_fold"/>
</dbReference>
<dbReference type="GO" id="GO:0006508">
    <property type="term" value="P:proteolysis"/>
    <property type="evidence" value="ECO:0007669"/>
    <property type="project" value="InterPro"/>
</dbReference>
<feature type="non-terminal residue" evidence="2">
    <location>
        <position position="105"/>
    </location>
</feature>
<protein>
    <submittedName>
        <fullName evidence="2">Serine carboxypeptidase-like 18</fullName>
    </submittedName>
</protein>
<dbReference type="GO" id="GO:0004185">
    <property type="term" value="F:serine-type carboxypeptidase activity"/>
    <property type="evidence" value="ECO:0007669"/>
    <property type="project" value="InterPro"/>
</dbReference>
<gene>
    <name evidence="2" type="primary">LOC107797469</name>
</gene>
<dbReference type="PANTHER" id="PTHR11802">
    <property type="entry name" value="SERINE PROTEASE FAMILY S10 SERINE CARBOXYPEPTIDASE"/>
    <property type="match status" value="1"/>
</dbReference>
<evidence type="ECO:0000313" key="2">
    <source>
        <dbReference type="RefSeq" id="XP_016475855.1"/>
    </source>
</evidence>
<name>A0A1S4AGM4_TOBAC</name>
<dbReference type="SUPFAM" id="SSF53474">
    <property type="entry name" value="alpha/beta-Hydrolases"/>
    <property type="match status" value="1"/>
</dbReference>
<dbReference type="Gene3D" id="3.40.50.1820">
    <property type="entry name" value="alpha/beta hydrolase"/>
    <property type="match status" value="1"/>
</dbReference>
<comment type="similarity">
    <text evidence="1">Belongs to the peptidase S10 family.</text>
</comment>
<sequence length="105" mass="12254">MQQLQHRPIVRIYKRCNYVYEFLLKWFNDHAEFILNPFYVSGDSYAGIIIPLIVQLISDGNEAGNKPLINLKGYTLGNPKTFPEDTDYQIPYSHHMGLISDELYE</sequence>
<dbReference type="RefSeq" id="XP_016475855.1">
    <property type="nucleotide sequence ID" value="XM_016620369.1"/>
</dbReference>
<dbReference type="Pfam" id="PF00450">
    <property type="entry name" value="Peptidase_S10"/>
    <property type="match status" value="1"/>
</dbReference>
<proteinExistence type="inferred from homology"/>
<accession>A0A1S4AGM4</accession>
<dbReference type="PaxDb" id="4097-A0A1S4AGM4"/>
<organism evidence="2">
    <name type="scientific">Nicotiana tabacum</name>
    <name type="common">Common tobacco</name>
    <dbReference type="NCBI Taxonomy" id="4097"/>
    <lineage>
        <taxon>Eukaryota</taxon>
        <taxon>Viridiplantae</taxon>
        <taxon>Streptophyta</taxon>
        <taxon>Embryophyta</taxon>
        <taxon>Tracheophyta</taxon>
        <taxon>Spermatophyta</taxon>
        <taxon>Magnoliopsida</taxon>
        <taxon>eudicotyledons</taxon>
        <taxon>Gunneridae</taxon>
        <taxon>Pentapetalae</taxon>
        <taxon>asterids</taxon>
        <taxon>lamiids</taxon>
        <taxon>Solanales</taxon>
        <taxon>Solanaceae</taxon>
        <taxon>Nicotianoideae</taxon>
        <taxon>Nicotianeae</taxon>
        <taxon>Nicotiana</taxon>
    </lineage>
</organism>
<dbReference type="PANTHER" id="PTHR11802:SF504">
    <property type="entry name" value="SERINE CARBOXYPEPTIDASE-LIKE 13"/>
    <property type="match status" value="1"/>
</dbReference>
<dbReference type="OrthoDB" id="1303932at2759"/>
<dbReference type="KEGG" id="nta:107797469"/>
<evidence type="ECO:0000256" key="1">
    <source>
        <dbReference type="ARBA" id="ARBA00009431"/>
    </source>
</evidence>
<reference evidence="2" key="1">
    <citation type="submission" date="2025-08" db="UniProtKB">
        <authorList>
            <consortium name="RefSeq"/>
        </authorList>
    </citation>
    <scope>IDENTIFICATION</scope>
</reference>
<dbReference type="AlphaFoldDB" id="A0A1S4AGM4"/>
<dbReference type="InterPro" id="IPR001563">
    <property type="entry name" value="Peptidase_S10"/>
</dbReference>